<feature type="region of interest" description="Disordered" evidence="1">
    <location>
        <begin position="1"/>
        <end position="53"/>
    </location>
</feature>
<dbReference type="EMBL" id="OIVN01006473">
    <property type="protein sequence ID" value="SPD33803.1"/>
    <property type="molecule type" value="Genomic_DNA"/>
</dbReference>
<proteinExistence type="predicted"/>
<dbReference type="InterPro" id="IPR028275">
    <property type="entry name" value="CLU_N"/>
</dbReference>
<organism evidence="3">
    <name type="scientific">Fagus sylvatica</name>
    <name type="common">Beechnut</name>
    <dbReference type="NCBI Taxonomy" id="28930"/>
    <lineage>
        <taxon>Eukaryota</taxon>
        <taxon>Viridiplantae</taxon>
        <taxon>Streptophyta</taxon>
        <taxon>Embryophyta</taxon>
        <taxon>Tracheophyta</taxon>
        <taxon>Spermatophyta</taxon>
        <taxon>Magnoliopsida</taxon>
        <taxon>eudicotyledons</taxon>
        <taxon>Gunneridae</taxon>
        <taxon>Pentapetalae</taxon>
        <taxon>rosids</taxon>
        <taxon>fabids</taxon>
        <taxon>Fagales</taxon>
        <taxon>Fagaceae</taxon>
        <taxon>Fagus</taxon>
    </lineage>
</organism>
<feature type="compositionally biased region" description="Polar residues" evidence="1">
    <location>
        <begin position="15"/>
        <end position="26"/>
    </location>
</feature>
<name>A0A2N9JB32_FAGSY</name>
<protein>
    <recommendedName>
        <fullName evidence="2">Clustered mitochondria protein N-terminal domain-containing protein</fullName>
    </recommendedName>
</protein>
<feature type="compositionally biased region" description="Basic residues" evidence="1">
    <location>
        <begin position="1"/>
        <end position="14"/>
    </location>
</feature>
<sequence length="243" mass="26443">MSGKSNKGRNRRGAHNTTNFSESVVSSDAPPKDNLSASEPAKADANGVPTVEVSTNEKPEVTFIFILSVKTQSGEKLELQLNPGDSVMDIRQFLLDAPETCYFTCYDLLLHTKDGSTHHLEDFNEISEVADITTGGCSLEMVPALYDDRSIRAHVHRTRELLSLSTLHASLSTSLALQYETTQNKASSPGDTAKIEVPELDGLGFMEDVAGSLSNLLSSSSKEIKCVESIVFSSFNPPPSYRR</sequence>
<dbReference type="Pfam" id="PF15044">
    <property type="entry name" value="CLU_N"/>
    <property type="match status" value="1"/>
</dbReference>
<dbReference type="PANTHER" id="PTHR12601:SF6">
    <property type="entry name" value="CLUSTERED MITOCHONDRIA PROTEIN HOMOLOG"/>
    <property type="match status" value="1"/>
</dbReference>
<evidence type="ECO:0000259" key="2">
    <source>
        <dbReference type="Pfam" id="PF15044"/>
    </source>
</evidence>
<evidence type="ECO:0000256" key="1">
    <source>
        <dbReference type="SAM" id="MobiDB-lite"/>
    </source>
</evidence>
<dbReference type="GO" id="GO:0005737">
    <property type="term" value="C:cytoplasm"/>
    <property type="evidence" value="ECO:0007669"/>
    <property type="project" value="TreeGrafter"/>
</dbReference>
<dbReference type="AlphaFoldDB" id="A0A2N9JB32"/>
<dbReference type="PANTHER" id="PTHR12601">
    <property type="entry name" value="EUKARYOTIC TRANSLATION INITIATION FACTOR 3 SUBUNIT EIF-3"/>
    <property type="match status" value="1"/>
</dbReference>
<accession>A0A2N9JB32</accession>
<reference evidence="3" key="1">
    <citation type="submission" date="2018-02" db="EMBL/GenBank/DDBJ databases">
        <authorList>
            <person name="Cohen D.B."/>
            <person name="Kent A.D."/>
        </authorList>
    </citation>
    <scope>NUCLEOTIDE SEQUENCE</scope>
</reference>
<dbReference type="InterPro" id="IPR027523">
    <property type="entry name" value="CLU_prot"/>
</dbReference>
<feature type="domain" description="Clustered mitochondria protein N-terminal" evidence="2">
    <location>
        <begin position="85"/>
        <end position="161"/>
    </location>
</feature>
<gene>
    <name evidence="3" type="ORF">FSB_LOCUS61685</name>
</gene>
<evidence type="ECO:0000313" key="3">
    <source>
        <dbReference type="EMBL" id="SPD33803.1"/>
    </source>
</evidence>